<evidence type="ECO:0000256" key="4">
    <source>
        <dbReference type="ARBA" id="ARBA00023115"/>
    </source>
</evidence>
<evidence type="ECO:0000256" key="2">
    <source>
        <dbReference type="ARBA" id="ARBA00022793"/>
    </source>
</evidence>
<sequence length="148" mass="17104">MNFCNHLYYVTSSLFRKKEEKFKGSHVLADFTGLGLVDEYEIGNFIFNLMIEAIDQTSMKIVHSHLEILNKDTPPGFTSGILLLDSSHFTAHCYSDLGIIAMDLFTCNGEDHITDVMSVMKYVQNKIVKKYPNVKCTYMKEHKRFRYS</sequence>
<comment type="cofactor">
    <cofactor evidence="1">
        <name>pyruvate</name>
        <dbReference type="ChEBI" id="CHEBI:15361"/>
    </cofactor>
</comment>
<evidence type="ECO:0008006" key="10">
    <source>
        <dbReference type="Google" id="ProtNLM"/>
    </source>
</evidence>
<accession>A0A6C0I027</accession>
<evidence type="ECO:0000256" key="1">
    <source>
        <dbReference type="ARBA" id="ARBA00001928"/>
    </source>
</evidence>
<name>A0A6C0I027_9ZZZZ</name>
<evidence type="ECO:0000256" key="6">
    <source>
        <dbReference type="ARBA" id="ARBA00023239"/>
    </source>
</evidence>
<dbReference type="Gene3D" id="3.60.90.10">
    <property type="entry name" value="S-adenosylmethionine decarboxylase"/>
    <property type="match status" value="1"/>
</dbReference>
<evidence type="ECO:0000256" key="5">
    <source>
        <dbReference type="ARBA" id="ARBA00023145"/>
    </source>
</evidence>
<dbReference type="SUPFAM" id="SSF56276">
    <property type="entry name" value="S-adenosylmethionine decarboxylase"/>
    <property type="match status" value="1"/>
</dbReference>
<evidence type="ECO:0000256" key="8">
    <source>
        <dbReference type="ARBA" id="ARBA00023317"/>
    </source>
</evidence>
<keyword evidence="5" id="KW-0865">Zymogen</keyword>
<keyword evidence="8" id="KW-0670">Pyruvate</keyword>
<dbReference type="AlphaFoldDB" id="A0A6C0I027"/>
<organism evidence="9">
    <name type="scientific">viral metagenome</name>
    <dbReference type="NCBI Taxonomy" id="1070528"/>
    <lineage>
        <taxon>unclassified sequences</taxon>
        <taxon>metagenomes</taxon>
        <taxon>organismal metagenomes</taxon>
    </lineage>
</organism>
<keyword evidence="2" id="KW-0210">Decarboxylase</keyword>
<keyword evidence="7" id="KW-0704">Schiff base</keyword>
<evidence type="ECO:0000256" key="7">
    <source>
        <dbReference type="ARBA" id="ARBA00023270"/>
    </source>
</evidence>
<evidence type="ECO:0000313" key="9">
    <source>
        <dbReference type="EMBL" id="QHT86204.1"/>
    </source>
</evidence>
<dbReference type="EMBL" id="MN740064">
    <property type="protein sequence ID" value="QHT86204.1"/>
    <property type="molecule type" value="Genomic_DNA"/>
</dbReference>
<evidence type="ECO:0000256" key="3">
    <source>
        <dbReference type="ARBA" id="ARBA00022813"/>
    </source>
</evidence>
<dbReference type="GO" id="GO:0008295">
    <property type="term" value="P:spermidine biosynthetic process"/>
    <property type="evidence" value="ECO:0007669"/>
    <property type="project" value="InterPro"/>
</dbReference>
<keyword evidence="6" id="KW-0456">Lyase</keyword>
<dbReference type="GO" id="GO:0004014">
    <property type="term" value="F:adenosylmethionine decarboxylase activity"/>
    <property type="evidence" value="ECO:0007669"/>
    <property type="project" value="InterPro"/>
</dbReference>
<reference evidence="9" key="1">
    <citation type="journal article" date="2020" name="Nature">
        <title>Giant virus diversity and host interactions through global metagenomics.</title>
        <authorList>
            <person name="Schulz F."/>
            <person name="Roux S."/>
            <person name="Paez-Espino D."/>
            <person name="Jungbluth S."/>
            <person name="Walsh D.A."/>
            <person name="Denef V.J."/>
            <person name="McMahon K.D."/>
            <person name="Konstantinidis K.T."/>
            <person name="Eloe-Fadrosh E.A."/>
            <person name="Kyrpides N.C."/>
            <person name="Woyke T."/>
        </authorList>
    </citation>
    <scope>NUCLEOTIDE SEQUENCE</scope>
    <source>
        <strain evidence="9">GVMAG-M-3300023184-184</strain>
    </source>
</reference>
<keyword evidence="4" id="KW-0620">Polyamine biosynthesis</keyword>
<keyword evidence="3" id="KW-0068">Autocatalytic cleavage</keyword>
<dbReference type="Pfam" id="PF02675">
    <property type="entry name" value="AdoMet_dc"/>
    <property type="match status" value="1"/>
</dbReference>
<dbReference type="InterPro" id="IPR016067">
    <property type="entry name" value="S-AdoMet_deCO2ase_core"/>
</dbReference>
<protein>
    <recommendedName>
        <fullName evidence="10">S-adenosylmethionine decarboxylase</fullName>
    </recommendedName>
</protein>
<proteinExistence type="predicted"/>
<dbReference type="InterPro" id="IPR003826">
    <property type="entry name" value="AdoMetDC_fam_prok"/>
</dbReference>